<organism evidence="2 3">
    <name type="scientific">Vibrio tapetis subsp. tapetis</name>
    <dbReference type="NCBI Taxonomy" id="1671868"/>
    <lineage>
        <taxon>Bacteria</taxon>
        <taxon>Pseudomonadati</taxon>
        <taxon>Pseudomonadota</taxon>
        <taxon>Gammaproteobacteria</taxon>
        <taxon>Vibrionales</taxon>
        <taxon>Vibrionaceae</taxon>
        <taxon>Vibrio</taxon>
    </lineage>
</organism>
<gene>
    <name evidence="2" type="ORF">VTAP4600_B0415</name>
</gene>
<dbReference type="Proteomes" id="UP000235828">
    <property type="component" value="Chromosome B"/>
</dbReference>
<accession>A0A2N8ZJI3</accession>
<sequence length="234" mass="26059">MNHKSLILMSISLSLSTSVYAESSIKNSNDIIDFSDPTVIYSSVEAAYGTEGATLGLGLAIPINESWGALTKYEAKEDLNLHRIRAAATNTDIGTGFMLDYIWDTNFADLGASSHSLVLNGLQVVPLSEKLLFVPMIGAGFTTNDFAENQAAIGMLQAMLVYNVTSDVWVNIIPQYSYSFNDLRLENTAKKTIRKYEFESVVGYRFNNNQNIRLLYKYNENKDHEATISYTYAL</sequence>
<dbReference type="AlphaFoldDB" id="A0A2N8ZJI3"/>
<dbReference type="EMBL" id="LT960612">
    <property type="protein sequence ID" value="SON52026.1"/>
    <property type="molecule type" value="Genomic_DNA"/>
</dbReference>
<evidence type="ECO:0000256" key="1">
    <source>
        <dbReference type="SAM" id="SignalP"/>
    </source>
</evidence>
<dbReference type="OrthoDB" id="5864618at2"/>
<feature type="chain" id="PRO_5014879967" description="Outer membrane protein beta-barrel domain-containing protein" evidence="1">
    <location>
        <begin position="22"/>
        <end position="234"/>
    </location>
</feature>
<evidence type="ECO:0008006" key="4">
    <source>
        <dbReference type="Google" id="ProtNLM"/>
    </source>
</evidence>
<dbReference type="RefSeq" id="WP_102524374.1">
    <property type="nucleotide sequence ID" value="NZ_LT960612.1"/>
</dbReference>
<evidence type="ECO:0000313" key="2">
    <source>
        <dbReference type="EMBL" id="SON52026.1"/>
    </source>
</evidence>
<reference evidence="2 3" key="1">
    <citation type="submission" date="2017-10" db="EMBL/GenBank/DDBJ databases">
        <authorList>
            <person name="Banno H."/>
            <person name="Chua N.-H."/>
        </authorList>
    </citation>
    <scope>NUCLEOTIDE SEQUENCE [LARGE SCALE GENOMIC DNA]</scope>
    <source>
        <strain evidence="2">Vibrio tapetis CECT4600</strain>
    </source>
</reference>
<evidence type="ECO:0000313" key="3">
    <source>
        <dbReference type="Proteomes" id="UP000235828"/>
    </source>
</evidence>
<feature type="signal peptide" evidence="1">
    <location>
        <begin position="1"/>
        <end position="21"/>
    </location>
</feature>
<name>A0A2N8ZJI3_9VIBR</name>
<proteinExistence type="predicted"/>
<keyword evidence="3" id="KW-1185">Reference proteome</keyword>
<dbReference type="KEGG" id="vta:B0415"/>
<keyword evidence="1" id="KW-0732">Signal</keyword>
<protein>
    <recommendedName>
        <fullName evidence="4">Outer membrane protein beta-barrel domain-containing protein</fullName>
    </recommendedName>
</protein>